<feature type="domain" description="SnoaL-like" evidence="1">
    <location>
        <begin position="15"/>
        <end position="151"/>
    </location>
</feature>
<keyword evidence="3" id="KW-1185">Reference proteome</keyword>
<dbReference type="AlphaFoldDB" id="A0A9P9FC37"/>
<organism evidence="2 3">
    <name type="scientific">Dactylonectria estremocensis</name>
    <dbReference type="NCBI Taxonomy" id="1079267"/>
    <lineage>
        <taxon>Eukaryota</taxon>
        <taxon>Fungi</taxon>
        <taxon>Dikarya</taxon>
        <taxon>Ascomycota</taxon>
        <taxon>Pezizomycotina</taxon>
        <taxon>Sordariomycetes</taxon>
        <taxon>Hypocreomycetidae</taxon>
        <taxon>Hypocreales</taxon>
        <taxon>Nectriaceae</taxon>
        <taxon>Dactylonectria</taxon>
    </lineage>
</organism>
<sequence>MTSLFSLPAVLNPPLTGRQAVIDTMYRCAMAFDTSDAALFDSTFMLDGVFEVNGRAMEGLSEIHATGLALIFKVDTTHMVTNVRAHMRTGVTKAGVESDEENEASLTATVLSQHYAAGKGMEPGQKSLMSGSLYRGELARDADGLWKFTQLRIKSTWAEGDWSVVGGKFNETEE</sequence>
<dbReference type="InterPro" id="IPR032710">
    <property type="entry name" value="NTF2-like_dom_sf"/>
</dbReference>
<dbReference type="EMBL" id="JAGMUU010000003">
    <property type="protein sequence ID" value="KAH7157273.1"/>
    <property type="molecule type" value="Genomic_DNA"/>
</dbReference>
<gene>
    <name evidence="2" type="ORF">B0J13DRAFT_541447</name>
</gene>
<dbReference type="InterPro" id="IPR037401">
    <property type="entry name" value="SnoaL-like"/>
</dbReference>
<dbReference type="Proteomes" id="UP000717696">
    <property type="component" value="Unassembled WGS sequence"/>
</dbReference>
<evidence type="ECO:0000259" key="1">
    <source>
        <dbReference type="Pfam" id="PF13577"/>
    </source>
</evidence>
<comment type="caution">
    <text evidence="2">The sequence shown here is derived from an EMBL/GenBank/DDBJ whole genome shotgun (WGS) entry which is preliminary data.</text>
</comment>
<accession>A0A9P9FC37</accession>
<reference evidence="2" key="1">
    <citation type="journal article" date="2021" name="Nat. Commun.">
        <title>Genetic determinants of endophytism in the Arabidopsis root mycobiome.</title>
        <authorList>
            <person name="Mesny F."/>
            <person name="Miyauchi S."/>
            <person name="Thiergart T."/>
            <person name="Pickel B."/>
            <person name="Atanasova L."/>
            <person name="Karlsson M."/>
            <person name="Huettel B."/>
            <person name="Barry K.W."/>
            <person name="Haridas S."/>
            <person name="Chen C."/>
            <person name="Bauer D."/>
            <person name="Andreopoulos W."/>
            <person name="Pangilinan J."/>
            <person name="LaButti K."/>
            <person name="Riley R."/>
            <person name="Lipzen A."/>
            <person name="Clum A."/>
            <person name="Drula E."/>
            <person name="Henrissat B."/>
            <person name="Kohler A."/>
            <person name="Grigoriev I.V."/>
            <person name="Martin F.M."/>
            <person name="Hacquard S."/>
        </authorList>
    </citation>
    <scope>NUCLEOTIDE SEQUENCE</scope>
    <source>
        <strain evidence="2">MPI-CAGE-AT-0021</strain>
    </source>
</reference>
<dbReference type="SUPFAM" id="SSF54427">
    <property type="entry name" value="NTF2-like"/>
    <property type="match status" value="1"/>
</dbReference>
<protein>
    <recommendedName>
        <fullName evidence="1">SnoaL-like domain-containing protein</fullName>
    </recommendedName>
</protein>
<dbReference type="Pfam" id="PF13577">
    <property type="entry name" value="SnoaL_4"/>
    <property type="match status" value="1"/>
</dbReference>
<evidence type="ECO:0000313" key="2">
    <source>
        <dbReference type="EMBL" id="KAH7157273.1"/>
    </source>
</evidence>
<dbReference type="OrthoDB" id="2148716at2759"/>
<name>A0A9P9FC37_9HYPO</name>
<proteinExistence type="predicted"/>
<dbReference type="Gene3D" id="3.10.450.50">
    <property type="match status" value="1"/>
</dbReference>
<evidence type="ECO:0000313" key="3">
    <source>
        <dbReference type="Proteomes" id="UP000717696"/>
    </source>
</evidence>